<comment type="caution">
    <text evidence="1">The sequence shown here is derived from an EMBL/GenBank/DDBJ whole genome shotgun (WGS) entry which is preliminary data.</text>
</comment>
<gene>
    <name evidence="1" type="ORF">BV898_09906</name>
</gene>
<sequence length="82" mass="9041">MASALTAEREGRALAEAAWSGDMKTIMAAFRDKSPTITRGDEEPPSLLASVPRNLPIELRLPLCKTAGRTRVDVRFLRHADH</sequence>
<evidence type="ECO:0000313" key="2">
    <source>
        <dbReference type="Proteomes" id="UP000192578"/>
    </source>
</evidence>
<dbReference type="EMBL" id="MTYJ01000080">
    <property type="protein sequence ID" value="OQV15985.1"/>
    <property type="molecule type" value="Genomic_DNA"/>
</dbReference>
<dbReference type="Proteomes" id="UP000192578">
    <property type="component" value="Unassembled WGS sequence"/>
</dbReference>
<reference evidence="2" key="1">
    <citation type="submission" date="2017-01" db="EMBL/GenBank/DDBJ databases">
        <title>Comparative genomics of anhydrobiosis in the tardigrade Hypsibius dujardini.</title>
        <authorList>
            <person name="Yoshida Y."/>
            <person name="Koutsovoulos G."/>
            <person name="Laetsch D."/>
            <person name="Stevens L."/>
            <person name="Kumar S."/>
            <person name="Horikawa D."/>
            <person name="Ishino K."/>
            <person name="Komine S."/>
            <person name="Tomita M."/>
            <person name="Blaxter M."/>
            <person name="Arakawa K."/>
        </authorList>
    </citation>
    <scope>NUCLEOTIDE SEQUENCE [LARGE SCALE GENOMIC DNA]</scope>
    <source>
        <strain evidence="2">Z151</strain>
    </source>
</reference>
<dbReference type="AlphaFoldDB" id="A0A1W0WL90"/>
<proteinExistence type="predicted"/>
<name>A0A1W0WL90_HYPEX</name>
<evidence type="ECO:0000313" key="1">
    <source>
        <dbReference type="EMBL" id="OQV15985.1"/>
    </source>
</evidence>
<accession>A0A1W0WL90</accession>
<protein>
    <submittedName>
        <fullName evidence="1">Uncharacterized protein</fullName>
    </submittedName>
</protein>
<keyword evidence="2" id="KW-1185">Reference proteome</keyword>
<organism evidence="1 2">
    <name type="scientific">Hypsibius exemplaris</name>
    <name type="common">Freshwater tardigrade</name>
    <dbReference type="NCBI Taxonomy" id="2072580"/>
    <lineage>
        <taxon>Eukaryota</taxon>
        <taxon>Metazoa</taxon>
        <taxon>Ecdysozoa</taxon>
        <taxon>Tardigrada</taxon>
        <taxon>Eutardigrada</taxon>
        <taxon>Parachela</taxon>
        <taxon>Hypsibioidea</taxon>
        <taxon>Hypsibiidae</taxon>
        <taxon>Hypsibius</taxon>
    </lineage>
</organism>